<evidence type="ECO:0000313" key="3">
    <source>
        <dbReference type="EMBL" id="KAH9298947.1"/>
    </source>
</evidence>
<dbReference type="EMBL" id="JAHRHJ020000010">
    <property type="protein sequence ID" value="KAH9298947.1"/>
    <property type="molecule type" value="Genomic_DNA"/>
</dbReference>
<name>A0AA38FEP4_TAXCH</name>
<dbReference type="InterPro" id="IPR019448">
    <property type="entry name" value="NT-C2"/>
</dbReference>
<feature type="domain" description="C2 NT-type" evidence="2">
    <location>
        <begin position="150"/>
        <end position="312"/>
    </location>
</feature>
<dbReference type="OMA" id="CTSNDEP"/>
<feature type="region of interest" description="Disordered" evidence="1">
    <location>
        <begin position="372"/>
        <end position="398"/>
    </location>
</feature>
<dbReference type="Proteomes" id="UP000824469">
    <property type="component" value="Unassembled WGS sequence"/>
</dbReference>
<accession>A0AA38FEP4</accession>
<keyword evidence="4" id="KW-1185">Reference proteome</keyword>
<gene>
    <name evidence="3" type="ORF">KI387_030629</name>
</gene>
<reference evidence="3 4" key="1">
    <citation type="journal article" date="2021" name="Nat. Plants">
        <title>The Taxus genome provides insights into paclitaxel biosynthesis.</title>
        <authorList>
            <person name="Xiong X."/>
            <person name="Gou J."/>
            <person name="Liao Q."/>
            <person name="Li Y."/>
            <person name="Zhou Q."/>
            <person name="Bi G."/>
            <person name="Li C."/>
            <person name="Du R."/>
            <person name="Wang X."/>
            <person name="Sun T."/>
            <person name="Guo L."/>
            <person name="Liang H."/>
            <person name="Lu P."/>
            <person name="Wu Y."/>
            <person name="Zhang Z."/>
            <person name="Ro D.K."/>
            <person name="Shang Y."/>
            <person name="Huang S."/>
            <person name="Yan J."/>
        </authorList>
    </citation>
    <scope>NUCLEOTIDE SEQUENCE [LARGE SCALE GENOMIC DNA]</scope>
    <source>
        <strain evidence="3">Ta-2019</strain>
    </source>
</reference>
<dbReference type="PROSITE" id="PS51840">
    <property type="entry name" value="C2_NT"/>
    <property type="match status" value="1"/>
</dbReference>
<sequence length="880" mass="99263">MGGPSYRVEPICDLTWKANTKLWKALEVDGFTYFIQRIKGHDIHIYPTFSRKWKDRVITFRGKEFTITENLISFITGLGMEGIKFYRNKFDKENEEKRLMEEDGALQIGKSRLLCSSLPPPYNDVAKMVACFWRPARFRPEMVVKMMKWRPWPPLCSKKFKVKLVLHCLEGLVIEGDGEGLKMGVNVKWKGPKGNKLGSRFRRNVKRNCSAFQPVGSDGVVEWNEDFENVCVLTMGKEEGAGFQPWEVCLDIVHNSMHEPKTKPSIIGTSFLNLGELVSSAEDAKQTKIAVSYCIGGVTSEAAFSITIAFVELQTSQEALDPVHKFVVPSLPFIGANLLSEKEEFSAFKAGLRKVKVLREYVVVGRSKKVSEEEDGSDDKLSPRSEEHESADMLDSDSVDACEHDEAVGVVGSRFRESFSYGTLATANLVVEGVLYLDLRDDVDGDNWMMNSLPSVEPIPKLVDEPSSDSDHAVPQTTMRSLLSWKKRKVTFRSPKERGEPLLNKAYGEEGGDDIDFDRRQSGFPIQPLPPTHDKDNIGVASNISGCLGFGADNFAIGSWDLKELVSRDGEMSLSTKVFFASIDQRSERAAGESACTALVAVIADWLQKNSTSMPIKSQFDTLIQEGSLEWRKLCEVEAYKERFSDGHFDLETILQAKLRPLSVIPGKSFIGFFQPEGLGDSCEFLQGVMSFDSMWEEITNGNNESQNGESKIYIVSWNDHFFVLKVEKEAYYIIDTLGERLFEGCNQAYILKFDNDTEMYRLPPREQKSDEDKNITNLLPVTLENVKSLTVEKASQLEQENAEFQAKDTEASENQENGDNEKKVICRGKECCKEFIKEFLAAIPLKELQMDIKKGLLRKTTLDRRLQIEFHFTAESNAP</sequence>
<protein>
    <recommendedName>
        <fullName evidence="2">C2 NT-type domain-containing protein</fullName>
    </recommendedName>
</protein>
<dbReference type="PANTHER" id="PTHR31182:SF21">
    <property type="entry name" value="C2 NT-TYPE DOMAIN-CONTAINING PROTEIN"/>
    <property type="match status" value="1"/>
</dbReference>
<organism evidence="3 4">
    <name type="scientific">Taxus chinensis</name>
    <name type="common">Chinese yew</name>
    <name type="synonym">Taxus wallichiana var. chinensis</name>
    <dbReference type="NCBI Taxonomy" id="29808"/>
    <lineage>
        <taxon>Eukaryota</taxon>
        <taxon>Viridiplantae</taxon>
        <taxon>Streptophyta</taxon>
        <taxon>Embryophyta</taxon>
        <taxon>Tracheophyta</taxon>
        <taxon>Spermatophyta</taxon>
        <taxon>Pinopsida</taxon>
        <taxon>Pinidae</taxon>
        <taxon>Conifers II</taxon>
        <taxon>Cupressales</taxon>
        <taxon>Taxaceae</taxon>
        <taxon>Taxus</taxon>
    </lineage>
</organism>
<comment type="caution">
    <text evidence="3">The sequence shown here is derived from an EMBL/GenBank/DDBJ whole genome shotgun (WGS) entry which is preliminary data.</text>
</comment>
<proteinExistence type="predicted"/>
<feature type="compositionally biased region" description="Basic and acidic residues" evidence="1">
    <location>
        <begin position="378"/>
        <end position="391"/>
    </location>
</feature>
<evidence type="ECO:0000256" key="1">
    <source>
        <dbReference type="SAM" id="MobiDB-lite"/>
    </source>
</evidence>
<dbReference type="PANTHER" id="PTHR31182">
    <property type="entry name" value="C2 NT-TYPE DOMAIN-CONTAINING PROTEIN"/>
    <property type="match status" value="1"/>
</dbReference>
<evidence type="ECO:0000313" key="4">
    <source>
        <dbReference type="Proteomes" id="UP000824469"/>
    </source>
</evidence>
<dbReference type="AlphaFoldDB" id="A0AA38FEP4"/>
<evidence type="ECO:0000259" key="2">
    <source>
        <dbReference type="PROSITE" id="PS51840"/>
    </source>
</evidence>